<name>A0A076N5Y6_AMYME</name>
<reference evidence="2 3" key="1">
    <citation type="submission" date="2014-07" db="EMBL/GenBank/DDBJ databases">
        <title>Whole Genome Sequence of the Amycolatopsis methanolica 239.</title>
        <authorList>
            <person name="Tang B."/>
        </authorList>
    </citation>
    <scope>NUCLEOTIDE SEQUENCE [LARGE SCALE GENOMIC DNA]</scope>
    <source>
        <strain evidence="2 3">239</strain>
    </source>
</reference>
<dbReference type="SUPFAM" id="SSF53474">
    <property type="entry name" value="alpha/beta-Hydrolases"/>
    <property type="match status" value="1"/>
</dbReference>
<proteinExistence type="predicted"/>
<keyword evidence="3" id="KW-1185">Reference proteome</keyword>
<evidence type="ECO:0000313" key="2">
    <source>
        <dbReference type="EMBL" id="AIJ25417.1"/>
    </source>
</evidence>
<organism evidence="2 3">
    <name type="scientific">Amycolatopsis methanolica 239</name>
    <dbReference type="NCBI Taxonomy" id="1068978"/>
    <lineage>
        <taxon>Bacteria</taxon>
        <taxon>Bacillati</taxon>
        <taxon>Actinomycetota</taxon>
        <taxon>Actinomycetes</taxon>
        <taxon>Pseudonocardiales</taxon>
        <taxon>Pseudonocardiaceae</taxon>
        <taxon>Amycolatopsis</taxon>
        <taxon>Amycolatopsis methanolica group</taxon>
    </lineage>
</organism>
<dbReference type="Pfam" id="PF00561">
    <property type="entry name" value="Abhydrolase_1"/>
    <property type="match status" value="1"/>
</dbReference>
<evidence type="ECO:0000313" key="3">
    <source>
        <dbReference type="Proteomes" id="UP000062973"/>
    </source>
</evidence>
<dbReference type="eggNOG" id="COG0596">
    <property type="taxonomic scope" value="Bacteria"/>
</dbReference>
<gene>
    <name evidence="2" type="primary">dhaA</name>
    <name evidence="2" type="ORF">AMETH_5325</name>
</gene>
<dbReference type="Proteomes" id="UP000062973">
    <property type="component" value="Chromosome"/>
</dbReference>
<dbReference type="InterPro" id="IPR000073">
    <property type="entry name" value="AB_hydrolase_1"/>
</dbReference>
<dbReference type="STRING" id="1068978.AMETH_5325"/>
<dbReference type="InterPro" id="IPR029058">
    <property type="entry name" value="AB_hydrolase_fold"/>
</dbReference>
<protein>
    <submittedName>
        <fullName evidence="2">Haloalkane dehalogenase</fullName>
    </submittedName>
</protein>
<dbReference type="AlphaFoldDB" id="A0A076N5Y6"/>
<dbReference type="NCBIfam" id="NF002938">
    <property type="entry name" value="PRK03592.1"/>
    <property type="match status" value="1"/>
</dbReference>
<dbReference type="GO" id="GO:0003824">
    <property type="term" value="F:catalytic activity"/>
    <property type="evidence" value="ECO:0007669"/>
    <property type="project" value="UniProtKB-ARBA"/>
</dbReference>
<dbReference type="Gene3D" id="3.40.50.1820">
    <property type="entry name" value="alpha/beta hydrolase"/>
    <property type="match status" value="2"/>
</dbReference>
<dbReference type="KEGG" id="amq:AMETH_5325"/>
<dbReference type="EMBL" id="CP009110">
    <property type="protein sequence ID" value="AIJ25417.1"/>
    <property type="molecule type" value="Genomic_DNA"/>
</dbReference>
<dbReference type="RefSeq" id="WP_017984262.1">
    <property type="nucleotide sequence ID" value="NZ_AQUL01000001.1"/>
</dbReference>
<dbReference type="PATRIC" id="fig|1068978.7.peg.5716"/>
<evidence type="ECO:0000259" key="1">
    <source>
        <dbReference type="Pfam" id="PF00561"/>
    </source>
</evidence>
<dbReference type="HOGENOM" id="CLU_020336_13_3_11"/>
<feature type="domain" description="AB hydrolase-1" evidence="1">
    <location>
        <begin position="10"/>
        <end position="56"/>
    </location>
</feature>
<sequence>MPAAGPGRKLAPDLIGMGESAKPDIGYTFDDHARYLDAWFQHLGLDDVVLVGHDWGVAVTETIVKPMSWEEFPPAGAEIFQALKTPGVGEKMMLDDNIFLESMALADEDRAAYLRPYPARESRVPLLTWARSMPLGGEPADVVERVEHYDMWLAASVDVPKLLMTFGPGFDTMMDDRMIAWCAEHIAALDIVHHDLPAGHHTPEDQPAAIAATLAAWLDAH</sequence>
<accession>A0A076N5Y6</accession>